<proteinExistence type="predicted"/>
<keyword evidence="2" id="KW-1185">Reference proteome</keyword>
<dbReference type="HOGENOM" id="CLU_1574524_0_0_1"/>
<sequence length="170" mass="19774">EVDNYVVITNTNNIKDINNTIINNCNINIFKSNSIVNNYLKYNNMVVGCLWDTTDKDLDNITEFIIHYISNNNKYVDSNNNRYIDSNNINNDIRDSDNTNNNIKDNNINKYDINNHINDNITYTNPRTNFNDNISISYIVKKSKNKAKLRYLNGSAMVVYGLPINIKYNK</sequence>
<dbReference type="AlphaFoldDB" id="S7W4T1"/>
<dbReference type="InParanoid" id="S7W4T1"/>
<accession>S7W4T1</accession>
<organism evidence="1 2">
    <name type="scientific">Spraguea lophii (strain 42_110)</name>
    <name type="common">Microsporidian parasite</name>
    <dbReference type="NCBI Taxonomy" id="1358809"/>
    <lineage>
        <taxon>Eukaryota</taxon>
        <taxon>Fungi</taxon>
        <taxon>Fungi incertae sedis</taxon>
        <taxon>Microsporidia</taxon>
        <taxon>Spragueidae</taxon>
        <taxon>Spraguea</taxon>
    </lineage>
</organism>
<dbReference type="GO" id="GO:0006508">
    <property type="term" value="P:proteolysis"/>
    <property type="evidence" value="ECO:0007669"/>
    <property type="project" value="InterPro"/>
</dbReference>
<dbReference type="OrthoDB" id="10255632at2759"/>
<gene>
    <name evidence="1" type="ORF">SLOPH_1412</name>
</gene>
<dbReference type="GO" id="GO:0004197">
    <property type="term" value="F:cysteine-type endopeptidase activity"/>
    <property type="evidence" value="ECO:0007669"/>
    <property type="project" value="InterPro"/>
</dbReference>
<reference evidence="2" key="1">
    <citation type="journal article" date="2013" name="PLoS Genet.">
        <title>The genome of Spraguea lophii and the basis of host-microsporidian interactions.</title>
        <authorList>
            <person name="Campbell S.E."/>
            <person name="Williams T.A."/>
            <person name="Yousuf A."/>
            <person name="Soanes D.M."/>
            <person name="Paszkiewicz K.H."/>
            <person name="Williams B.A.P."/>
        </authorList>
    </citation>
    <scope>NUCLEOTIDE SEQUENCE [LARGE SCALE GENOMIC DNA]</scope>
    <source>
        <strain evidence="2">42_110</strain>
    </source>
</reference>
<dbReference type="GO" id="GO:0072686">
    <property type="term" value="C:mitotic spindle"/>
    <property type="evidence" value="ECO:0007669"/>
    <property type="project" value="TreeGrafter"/>
</dbReference>
<dbReference type="PANTHER" id="PTHR12792:SF0">
    <property type="entry name" value="SEPARIN"/>
    <property type="match status" value="1"/>
</dbReference>
<evidence type="ECO:0000313" key="1">
    <source>
        <dbReference type="EMBL" id="EPR77760.1"/>
    </source>
</evidence>
<name>S7W4T1_SPRLO</name>
<evidence type="ECO:0000313" key="2">
    <source>
        <dbReference type="Proteomes" id="UP000014978"/>
    </source>
</evidence>
<dbReference type="Proteomes" id="UP000014978">
    <property type="component" value="Unassembled WGS sequence"/>
</dbReference>
<dbReference type="InterPro" id="IPR005314">
    <property type="entry name" value="Peptidase_C50"/>
</dbReference>
<feature type="non-terminal residue" evidence="1">
    <location>
        <position position="1"/>
    </location>
</feature>
<dbReference type="EMBL" id="ATCN01001299">
    <property type="protein sequence ID" value="EPR77760.1"/>
    <property type="molecule type" value="Genomic_DNA"/>
</dbReference>
<dbReference type="VEuPathDB" id="MicrosporidiaDB:SLOPH_1412"/>
<feature type="non-terminal residue" evidence="1">
    <location>
        <position position="170"/>
    </location>
</feature>
<dbReference type="PANTHER" id="PTHR12792">
    <property type="entry name" value="EXTRA SPINDLE POLES 1-RELATED"/>
    <property type="match status" value="1"/>
</dbReference>
<dbReference type="GO" id="GO:0051307">
    <property type="term" value="P:meiotic chromosome separation"/>
    <property type="evidence" value="ECO:0007669"/>
    <property type="project" value="TreeGrafter"/>
</dbReference>
<dbReference type="GO" id="GO:0005737">
    <property type="term" value="C:cytoplasm"/>
    <property type="evidence" value="ECO:0007669"/>
    <property type="project" value="TreeGrafter"/>
</dbReference>
<comment type="caution">
    <text evidence="1">The sequence shown here is derived from an EMBL/GenBank/DDBJ whole genome shotgun (WGS) entry which is preliminary data.</text>
</comment>
<dbReference type="GO" id="GO:0005634">
    <property type="term" value="C:nucleus"/>
    <property type="evidence" value="ECO:0007669"/>
    <property type="project" value="InterPro"/>
</dbReference>
<protein>
    <submittedName>
        <fullName evidence="1">Peptidase C50 family protein</fullName>
    </submittedName>
</protein>